<evidence type="ECO:0000313" key="3">
    <source>
        <dbReference type="Proteomes" id="UP000641932"/>
    </source>
</evidence>
<sequence>MTEGSAAYECKHTLGKAHAQKVPEAGSLGPRSQKVGARPRTEPSDHAYRWWVPTVLGADARRASAGRSKHQP</sequence>
<reference evidence="2" key="1">
    <citation type="journal article" date="2014" name="Int. J. Syst. Evol. Microbiol.">
        <title>Complete genome sequence of Corynebacterium casei LMG S-19264T (=DSM 44701T), isolated from a smear-ripened cheese.</title>
        <authorList>
            <consortium name="US DOE Joint Genome Institute (JGI-PGF)"/>
            <person name="Walter F."/>
            <person name="Albersmeier A."/>
            <person name="Kalinowski J."/>
            <person name="Ruckert C."/>
        </authorList>
    </citation>
    <scope>NUCLEOTIDE SEQUENCE</scope>
    <source>
        <strain evidence="2">CGMCC 4.7201</strain>
    </source>
</reference>
<dbReference type="EMBL" id="BMMS01000046">
    <property type="protein sequence ID" value="GGO99519.1"/>
    <property type="molecule type" value="Genomic_DNA"/>
</dbReference>
<evidence type="ECO:0000313" key="2">
    <source>
        <dbReference type="EMBL" id="GGO99519.1"/>
    </source>
</evidence>
<name>A0A918E2H0_9ACTN</name>
<dbReference type="AlphaFoldDB" id="A0A918E2H0"/>
<comment type="caution">
    <text evidence="2">The sequence shown here is derived from an EMBL/GenBank/DDBJ whole genome shotgun (WGS) entry which is preliminary data.</text>
</comment>
<keyword evidence="3" id="KW-1185">Reference proteome</keyword>
<protein>
    <submittedName>
        <fullName evidence="2">Uncharacterized protein</fullName>
    </submittedName>
</protein>
<accession>A0A918E2H0</accession>
<proteinExistence type="predicted"/>
<gene>
    <name evidence="2" type="ORF">GCM10012280_66160</name>
</gene>
<organism evidence="2 3">
    <name type="scientific">Wenjunlia tyrosinilytica</name>
    <dbReference type="NCBI Taxonomy" id="1544741"/>
    <lineage>
        <taxon>Bacteria</taxon>
        <taxon>Bacillati</taxon>
        <taxon>Actinomycetota</taxon>
        <taxon>Actinomycetes</taxon>
        <taxon>Kitasatosporales</taxon>
        <taxon>Streptomycetaceae</taxon>
        <taxon>Wenjunlia</taxon>
    </lineage>
</organism>
<feature type="region of interest" description="Disordered" evidence="1">
    <location>
        <begin position="14"/>
        <end position="43"/>
    </location>
</feature>
<dbReference type="Proteomes" id="UP000641932">
    <property type="component" value="Unassembled WGS sequence"/>
</dbReference>
<reference evidence="2" key="2">
    <citation type="submission" date="2020-09" db="EMBL/GenBank/DDBJ databases">
        <authorList>
            <person name="Sun Q."/>
            <person name="Zhou Y."/>
        </authorList>
    </citation>
    <scope>NUCLEOTIDE SEQUENCE</scope>
    <source>
        <strain evidence="2">CGMCC 4.7201</strain>
    </source>
</reference>
<evidence type="ECO:0000256" key="1">
    <source>
        <dbReference type="SAM" id="MobiDB-lite"/>
    </source>
</evidence>